<dbReference type="KEGG" id="phb:HYN04_07030"/>
<dbReference type="Proteomes" id="UP000247763">
    <property type="component" value="Chromosome"/>
</dbReference>
<dbReference type="Gene3D" id="3.30.1540.10">
    <property type="entry name" value="formyl-coa transferase, domain 3"/>
    <property type="match status" value="2"/>
</dbReference>
<keyword evidence="1 2" id="KW-0808">Transferase</keyword>
<dbReference type="PANTHER" id="PTHR48228">
    <property type="entry name" value="SUCCINYL-COA--D-CITRAMALATE COA-TRANSFERASE"/>
    <property type="match status" value="1"/>
</dbReference>
<dbReference type="InterPro" id="IPR044855">
    <property type="entry name" value="CoA-Trfase_III_dom3_sf"/>
</dbReference>
<organism evidence="2 3">
    <name type="scientific">Phenylobacterium parvum</name>
    <dbReference type="NCBI Taxonomy" id="2201350"/>
    <lineage>
        <taxon>Bacteria</taxon>
        <taxon>Pseudomonadati</taxon>
        <taxon>Pseudomonadota</taxon>
        <taxon>Alphaproteobacteria</taxon>
        <taxon>Caulobacterales</taxon>
        <taxon>Caulobacteraceae</taxon>
        <taxon>Phenylobacterium</taxon>
    </lineage>
</organism>
<dbReference type="PANTHER" id="PTHR48228:SF6">
    <property type="entry name" value="L-CARNITINE COA-TRANSFERASE"/>
    <property type="match status" value="1"/>
</dbReference>
<reference evidence="3" key="1">
    <citation type="submission" date="2018-05" db="EMBL/GenBank/DDBJ databases">
        <title>Genome sequencing of Phenylobacterium sp. HYN0004.</title>
        <authorList>
            <person name="Yi H."/>
            <person name="Baek C."/>
        </authorList>
    </citation>
    <scope>NUCLEOTIDE SEQUENCE [LARGE SCALE GENOMIC DNA]</scope>
    <source>
        <strain evidence="3">HYN0004</strain>
    </source>
</reference>
<proteinExistence type="predicted"/>
<dbReference type="InterPro" id="IPR003673">
    <property type="entry name" value="CoA-Trfase_fam_III"/>
</dbReference>
<dbReference type="GO" id="GO:0016740">
    <property type="term" value="F:transferase activity"/>
    <property type="evidence" value="ECO:0007669"/>
    <property type="project" value="UniProtKB-KW"/>
</dbReference>
<protein>
    <submittedName>
        <fullName evidence="2">CoA transferase</fullName>
    </submittedName>
</protein>
<dbReference type="OrthoDB" id="7208981at2"/>
<sequence length="761" mass="80409">MSAYMGVRIADFTQGVAGPMACMLLGDFEAEVVKIEPPGGDRLKDHPGYPAWNRNKTVVTLDLSDPADLARARDLARAADIAVFDHPPGDLEALGLDAASLREGAPHLIHVWMPPYGTQGRWSRLPPRHSLLAAVSGIAFRQGAYGDSPVHLILPLGWYGQAVMAAGAMGAALYERGASGQGQAVTVSGLHGVSEVGGVVMVLDQPRLPRGAPQGASPSYRLYRCGDGEWFFMATLFMPFFRKAIDALGLGAHWETLLLNPGLALEVLEEVFLSQPRRHWLGLLGEAGVPCAPVGDRKAWFAGEAVRHAGLRLEFDDPVRGRVAMPGPPARLSATPASIRALPAAGVLPAWTAPALAAQGEGSRRPLEGVKVLDMGSVIAGALAGAVLANLGAEVIKIESPEGDPFRSDGGPFLACNRGKRGLGLDLKQPGAKDMFLDLVRQSDVVLDNYRFGVRKRLGVDYEALRQVNPRIISCSVNAYGDAGPRAPLPGFDPLLQAEGGMMAAQGGAAEPVLHTIAVNDVATAGVVAFGIISALNARRRTGEGQEVITSLLAQSLTFQLGEVVDYPGRPAAPSGGVDCLGLSAAQRYYECRDGWIALAAETVEEAGALLGALGLDADPREALCAEPEGFLARRLAETLAQLSRDDALARLGQAGVPCAPCVRGYEAYEDGWLAENRVFEAWRHGRLGEAVGVRSYADFSRTPGGFRFPVPDAGEHTRQVLAEFGLDANRIEALLAAGAVFEPAAARSHLRDGGAALFTQ</sequence>
<dbReference type="AlphaFoldDB" id="A0A2Z3HXI9"/>
<dbReference type="Gene3D" id="3.40.50.10540">
    <property type="entry name" value="Crotonobetainyl-coa:carnitine coa-transferase, domain 1"/>
    <property type="match status" value="2"/>
</dbReference>
<keyword evidence="3" id="KW-1185">Reference proteome</keyword>
<dbReference type="EMBL" id="CP029479">
    <property type="protein sequence ID" value="AWM77539.1"/>
    <property type="molecule type" value="Genomic_DNA"/>
</dbReference>
<name>A0A2Z3HXI9_9CAUL</name>
<dbReference type="RefSeq" id="WP_110450106.1">
    <property type="nucleotide sequence ID" value="NZ_CP029479.1"/>
</dbReference>
<accession>A0A2Z3HXI9</accession>
<evidence type="ECO:0000313" key="3">
    <source>
        <dbReference type="Proteomes" id="UP000247763"/>
    </source>
</evidence>
<dbReference type="Pfam" id="PF02515">
    <property type="entry name" value="CoA_transf_3"/>
    <property type="match status" value="2"/>
</dbReference>
<dbReference type="InterPro" id="IPR023606">
    <property type="entry name" value="CoA-Trfase_III_dom_1_sf"/>
</dbReference>
<dbReference type="InterPro" id="IPR050509">
    <property type="entry name" value="CoA-transferase_III"/>
</dbReference>
<evidence type="ECO:0000256" key="1">
    <source>
        <dbReference type="ARBA" id="ARBA00022679"/>
    </source>
</evidence>
<evidence type="ECO:0000313" key="2">
    <source>
        <dbReference type="EMBL" id="AWM77539.1"/>
    </source>
</evidence>
<gene>
    <name evidence="2" type="ORF">HYN04_07030</name>
</gene>
<dbReference type="SUPFAM" id="SSF89796">
    <property type="entry name" value="CoA-transferase family III (CaiB/BaiF)"/>
    <property type="match status" value="2"/>
</dbReference>